<organism evidence="2 3">
    <name type="scientific">Pleurodeles waltl</name>
    <name type="common">Iberian ribbed newt</name>
    <dbReference type="NCBI Taxonomy" id="8319"/>
    <lineage>
        <taxon>Eukaryota</taxon>
        <taxon>Metazoa</taxon>
        <taxon>Chordata</taxon>
        <taxon>Craniata</taxon>
        <taxon>Vertebrata</taxon>
        <taxon>Euteleostomi</taxon>
        <taxon>Amphibia</taxon>
        <taxon>Batrachia</taxon>
        <taxon>Caudata</taxon>
        <taxon>Salamandroidea</taxon>
        <taxon>Salamandridae</taxon>
        <taxon>Pleurodelinae</taxon>
        <taxon>Pleurodeles</taxon>
    </lineage>
</organism>
<dbReference type="EMBL" id="JANPWB010000014">
    <property type="protein sequence ID" value="KAJ1100360.1"/>
    <property type="molecule type" value="Genomic_DNA"/>
</dbReference>
<evidence type="ECO:0000313" key="2">
    <source>
        <dbReference type="EMBL" id="KAJ1100360.1"/>
    </source>
</evidence>
<evidence type="ECO:0000313" key="3">
    <source>
        <dbReference type="Proteomes" id="UP001066276"/>
    </source>
</evidence>
<reference evidence="2" key="1">
    <citation type="journal article" date="2022" name="bioRxiv">
        <title>Sequencing and chromosome-scale assembly of the giantPleurodeles waltlgenome.</title>
        <authorList>
            <person name="Brown T."/>
            <person name="Elewa A."/>
            <person name="Iarovenko S."/>
            <person name="Subramanian E."/>
            <person name="Araus A.J."/>
            <person name="Petzold A."/>
            <person name="Susuki M."/>
            <person name="Suzuki K.-i.T."/>
            <person name="Hayashi T."/>
            <person name="Toyoda A."/>
            <person name="Oliveira C."/>
            <person name="Osipova E."/>
            <person name="Leigh N.D."/>
            <person name="Simon A."/>
            <person name="Yun M.H."/>
        </authorList>
    </citation>
    <scope>NUCLEOTIDE SEQUENCE</scope>
    <source>
        <strain evidence="2">20211129_DDA</strain>
        <tissue evidence="2">Liver</tissue>
    </source>
</reference>
<feature type="region of interest" description="Disordered" evidence="1">
    <location>
        <begin position="1"/>
        <end position="20"/>
    </location>
</feature>
<gene>
    <name evidence="2" type="ORF">NDU88_005446</name>
</gene>
<dbReference type="AlphaFoldDB" id="A0AAV7MC46"/>
<dbReference type="Proteomes" id="UP001066276">
    <property type="component" value="Chromosome 10"/>
</dbReference>
<name>A0AAV7MC46_PLEWA</name>
<keyword evidence="3" id="KW-1185">Reference proteome</keyword>
<sequence length="108" mass="11506">MEPLTRGGPTTWEPGTSGEALRGLQEPALHASRHRGRETVCGWVLVDWSGPSTHVQPELSPGARSRLPQPGAPVGGLRTWACWVPAPAETYTPSPDRGGCLARAGVFR</sequence>
<protein>
    <submittedName>
        <fullName evidence="2">Uncharacterized protein</fullName>
    </submittedName>
</protein>
<comment type="caution">
    <text evidence="2">The sequence shown here is derived from an EMBL/GenBank/DDBJ whole genome shotgun (WGS) entry which is preliminary data.</text>
</comment>
<evidence type="ECO:0000256" key="1">
    <source>
        <dbReference type="SAM" id="MobiDB-lite"/>
    </source>
</evidence>
<proteinExistence type="predicted"/>
<accession>A0AAV7MC46</accession>